<keyword evidence="5" id="KW-0573">Peptidoglycan synthesis</keyword>
<evidence type="ECO:0000313" key="12">
    <source>
        <dbReference type="Proteomes" id="UP001288320"/>
    </source>
</evidence>
<organism evidence="9 12">
    <name type="scientific">Actinotignum timonense</name>
    <dbReference type="NCBI Taxonomy" id="1870995"/>
    <lineage>
        <taxon>Bacteria</taxon>
        <taxon>Bacillati</taxon>
        <taxon>Actinomycetota</taxon>
        <taxon>Actinomycetes</taxon>
        <taxon>Actinomycetales</taxon>
        <taxon>Actinomycetaceae</taxon>
        <taxon>Actinotignum</taxon>
    </lineage>
</organism>
<dbReference type="InterPro" id="IPR003447">
    <property type="entry name" value="FEMABX"/>
</dbReference>
<comment type="similarity">
    <text evidence="1">Belongs to the FemABX family.</text>
</comment>
<keyword evidence="4" id="KW-0133">Cell shape</keyword>
<evidence type="ECO:0000256" key="6">
    <source>
        <dbReference type="ARBA" id="ARBA00023315"/>
    </source>
</evidence>
<keyword evidence="6" id="KW-0012">Acyltransferase</keyword>
<dbReference type="GO" id="GO:0016755">
    <property type="term" value="F:aminoacyltransferase activity"/>
    <property type="evidence" value="ECO:0007669"/>
    <property type="project" value="InterPro"/>
</dbReference>
<reference evidence="9 11" key="1">
    <citation type="submission" date="2023-10" db="EMBL/GenBank/DDBJ databases">
        <title>Whole Genome based description of the genera Actinobaculum and Actinotignum reveals a complex phylogenetic relationship within the species included in the genus Actinotignum.</title>
        <authorList>
            <person name="Jensen C.S."/>
            <person name="Dargis R."/>
            <person name="Kemp M."/>
            <person name="Christensen J.J."/>
        </authorList>
    </citation>
    <scope>NUCLEOTIDE SEQUENCE</scope>
    <source>
        <strain evidence="10 11">SLA_B089</strain>
        <strain evidence="9">SLA_B245</strain>
    </source>
</reference>
<dbReference type="PROSITE" id="PS51191">
    <property type="entry name" value="FEMABX"/>
    <property type="match status" value="1"/>
</dbReference>
<evidence type="ECO:0000256" key="3">
    <source>
        <dbReference type="ARBA" id="ARBA00022679"/>
    </source>
</evidence>
<proteinExistence type="inferred from homology"/>
<dbReference type="GO" id="GO:0008360">
    <property type="term" value="P:regulation of cell shape"/>
    <property type="evidence" value="ECO:0007669"/>
    <property type="project" value="UniProtKB-KW"/>
</dbReference>
<dbReference type="Pfam" id="PF02388">
    <property type="entry name" value="FemAB"/>
    <property type="match status" value="1"/>
</dbReference>
<sequence>MQFAVLSENEYNDYMTTQRCFISQTVSYGRVRAAEGYRVEYVGVRNNAGNICGAGLVMYQPWKKIFTRASLAYGPTLDWSRSEVVSAFFSGLNRHFASQPRLLTARINPILARRWYTDITPLKDNPVAGAVSQALERDGWRHLPYEFGERSDIQLRWIYTKTISGMNFEEAKATLAKGLRRRFNNENRYGVQTRFLGPEDFDVFAQLYASTRDRTDGMPALSASAVRFYRDLMADMGPERALLAVAYVSPRRYLDQIAIERAEVHERIEVLRGRKETKARERELEQAAQRLEVLDGQEEMARETLTERGDAEIPFNAALGFRVGSELILLLGGMDKTLSAYARDYPVERAMFKYACDESLDTYNTFGISGDFSEDAADANILAFKRWLNGQVEEFVGTYEKTFAPRFLARALGAETR</sequence>
<evidence type="ECO:0000256" key="2">
    <source>
        <dbReference type="ARBA" id="ARBA00022490"/>
    </source>
</evidence>
<evidence type="ECO:0000256" key="8">
    <source>
        <dbReference type="SAM" id="Coils"/>
    </source>
</evidence>
<name>A0AAW9HLR6_9ACTO</name>
<dbReference type="GO" id="GO:0071555">
    <property type="term" value="P:cell wall organization"/>
    <property type="evidence" value="ECO:0007669"/>
    <property type="project" value="UniProtKB-KW"/>
</dbReference>
<evidence type="ECO:0000256" key="5">
    <source>
        <dbReference type="ARBA" id="ARBA00022984"/>
    </source>
</evidence>
<keyword evidence="11" id="KW-1185">Reference proteome</keyword>
<dbReference type="Gene3D" id="3.40.630.30">
    <property type="match status" value="2"/>
</dbReference>
<dbReference type="GeneID" id="92814495"/>
<dbReference type="Gene3D" id="1.20.58.90">
    <property type="match status" value="1"/>
</dbReference>
<dbReference type="PANTHER" id="PTHR36174:SF2">
    <property type="entry name" value="AMINOACYLTRANSFERASE FEMA"/>
    <property type="match status" value="1"/>
</dbReference>
<dbReference type="PANTHER" id="PTHR36174">
    <property type="entry name" value="LIPID II:GLYCINE GLYCYLTRANSFERASE"/>
    <property type="match status" value="1"/>
</dbReference>
<dbReference type="Proteomes" id="UP001284901">
    <property type="component" value="Unassembled WGS sequence"/>
</dbReference>
<accession>A0AAW9HLR6</accession>
<feature type="coiled-coil region" evidence="8">
    <location>
        <begin position="274"/>
        <end position="304"/>
    </location>
</feature>
<protein>
    <submittedName>
        <fullName evidence="9">Peptidoglycan bridge formation glycyltransferase FemA/FemB family protein</fullName>
    </submittedName>
</protein>
<dbReference type="SUPFAM" id="SSF55729">
    <property type="entry name" value="Acyl-CoA N-acyltransferases (Nat)"/>
    <property type="match status" value="2"/>
</dbReference>
<evidence type="ECO:0000313" key="9">
    <source>
        <dbReference type="EMBL" id="MDY5141245.1"/>
    </source>
</evidence>
<dbReference type="EMBL" id="JAWNFV010000018">
    <property type="protein sequence ID" value="MDY5141245.1"/>
    <property type="molecule type" value="Genomic_DNA"/>
</dbReference>
<dbReference type="InterPro" id="IPR050644">
    <property type="entry name" value="PG_Glycine_Bridge_Synth"/>
</dbReference>
<evidence type="ECO:0000256" key="4">
    <source>
        <dbReference type="ARBA" id="ARBA00022960"/>
    </source>
</evidence>
<comment type="caution">
    <text evidence="9">The sequence shown here is derived from an EMBL/GenBank/DDBJ whole genome shotgun (WGS) entry which is preliminary data.</text>
</comment>
<dbReference type="RefSeq" id="WP_087070565.1">
    <property type="nucleotide sequence ID" value="NZ_CAUPFC010000014.1"/>
</dbReference>
<dbReference type="InterPro" id="IPR016181">
    <property type="entry name" value="Acyl_CoA_acyltransferase"/>
</dbReference>
<keyword evidence="7" id="KW-0961">Cell wall biogenesis/degradation</keyword>
<keyword evidence="8" id="KW-0175">Coiled coil</keyword>
<evidence type="ECO:0000313" key="10">
    <source>
        <dbReference type="EMBL" id="MDY5145866.1"/>
    </source>
</evidence>
<dbReference type="AlphaFoldDB" id="A0AAW9HLR6"/>
<dbReference type="GO" id="GO:0009252">
    <property type="term" value="P:peptidoglycan biosynthetic process"/>
    <property type="evidence" value="ECO:0007669"/>
    <property type="project" value="UniProtKB-KW"/>
</dbReference>
<dbReference type="Proteomes" id="UP001288320">
    <property type="component" value="Unassembled WGS sequence"/>
</dbReference>
<evidence type="ECO:0000256" key="1">
    <source>
        <dbReference type="ARBA" id="ARBA00009943"/>
    </source>
</evidence>
<dbReference type="EMBL" id="JAWNFY010000005">
    <property type="protein sequence ID" value="MDY5145866.1"/>
    <property type="molecule type" value="Genomic_DNA"/>
</dbReference>
<evidence type="ECO:0000313" key="11">
    <source>
        <dbReference type="Proteomes" id="UP001284901"/>
    </source>
</evidence>
<keyword evidence="2" id="KW-0963">Cytoplasm</keyword>
<keyword evidence="3" id="KW-0808">Transferase</keyword>
<evidence type="ECO:0000256" key="7">
    <source>
        <dbReference type="ARBA" id="ARBA00023316"/>
    </source>
</evidence>
<gene>
    <name evidence="9" type="ORF">R6G74_08005</name>
    <name evidence="10" type="ORF">R6P33_02350</name>
</gene>